<reference evidence="4" key="1">
    <citation type="submission" date="2025-08" db="UniProtKB">
        <authorList>
            <consortium name="RefSeq"/>
        </authorList>
    </citation>
    <scope>IDENTIFICATION</scope>
    <source>
        <tissue evidence="4">Tentacle</tissue>
    </source>
</reference>
<dbReference type="Proteomes" id="UP000515163">
    <property type="component" value="Unplaced"/>
</dbReference>
<feature type="compositionally biased region" description="Polar residues" evidence="2">
    <location>
        <begin position="793"/>
        <end position="830"/>
    </location>
</feature>
<dbReference type="InParanoid" id="A0A6P8IFW5"/>
<feature type="region of interest" description="Disordered" evidence="2">
    <location>
        <begin position="71"/>
        <end position="108"/>
    </location>
</feature>
<organism evidence="3 4">
    <name type="scientific">Actinia tenebrosa</name>
    <name type="common">Australian red waratah sea anemone</name>
    <dbReference type="NCBI Taxonomy" id="6105"/>
    <lineage>
        <taxon>Eukaryota</taxon>
        <taxon>Metazoa</taxon>
        <taxon>Cnidaria</taxon>
        <taxon>Anthozoa</taxon>
        <taxon>Hexacorallia</taxon>
        <taxon>Actiniaria</taxon>
        <taxon>Actiniidae</taxon>
        <taxon>Actinia</taxon>
    </lineage>
</organism>
<keyword evidence="1" id="KW-0175">Coiled coil</keyword>
<feature type="compositionally biased region" description="Low complexity" evidence="2">
    <location>
        <begin position="669"/>
        <end position="679"/>
    </location>
</feature>
<feature type="coiled-coil region" evidence="1">
    <location>
        <begin position="412"/>
        <end position="439"/>
    </location>
</feature>
<feature type="region of interest" description="Disordered" evidence="2">
    <location>
        <begin position="531"/>
        <end position="566"/>
    </location>
</feature>
<keyword evidence="3" id="KW-1185">Reference proteome</keyword>
<feature type="region of interest" description="Disordered" evidence="2">
    <location>
        <begin position="1"/>
        <end position="22"/>
    </location>
</feature>
<dbReference type="AlphaFoldDB" id="A0A6P8IFW5"/>
<feature type="coiled-coil region" evidence="1">
    <location>
        <begin position="317"/>
        <end position="351"/>
    </location>
</feature>
<feature type="compositionally biased region" description="Pro residues" evidence="2">
    <location>
        <begin position="538"/>
        <end position="554"/>
    </location>
</feature>
<dbReference type="KEGG" id="aten:116300813"/>
<gene>
    <name evidence="4" type="primary">LOC116300813</name>
</gene>
<feature type="coiled-coil region" evidence="1">
    <location>
        <begin position="468"/>
        <end position="516"/>
    </location>
</feature>
<accession>A0A6P8IFW5</accession>
<feature type="compositionally biased region" description="Polar residues" evidence="2">
    <location>
        <begin position="725"/>
        <end position="741"/>
    </location>
</feature>
<evidence type="ECO:0000256" key="2">
    <source>
        <dbReference type="SAM" id="MobiDB-lite"/>
    </source>
</evidence>
<dbReference type="Gene3D" id="1.20.5.990">
    <property type="entry name" value="Nemo cc2-lz domain - 1d5 darpin complex"/>
    <property type="match status" value="1"/>
</dbReference>
<dbReference type="RefSeq" id="XP_031565629.1">
    <property type="nucleotide sequence ID" value="XM_031709769.1"/>
</dbReference>
<evidence type="ECO:0000313" key="4">
    <source>
        <dbReference type="RefSeq" id="XP_031565629.1"/>
    </source>
</evidence>
<name>A0A6P8IFW5_ACTTE</name>
<evidence type="ECO:0000313" key="3">
    <source>
        <dbReference type="Proteomes" id="UP000515163"/>
    </source>
</evidence>
<proteinExistence type="predicted"/>
<feature type="compositionally biased region" description="Polar residues" evidence="2">
    <location>
        <begin position="647"/>
        <end position="668"/>
    </location>
</feature>
<feature type="region of interest" description="Disordered" evidence="2">
    <location>
        <begin position="598"/>
        <end position="830"/>
    </location>
</feature>
<protein>
    <submittedName>
        <fullName evidence="4">Uncharacterized protein LOC116300813</fullName>
    </submittedName>
</protein>
<dbReference type="GeneID" id="116300813"/>
<feature type="compositionally biased region" description="Basic and acidic residues" evidence="2">
    <location>
        <begin position="76"/>
        <end position="88"/>
    </location>
</feature>
<sequence>MQRPSLIPWRPPENDDTNAEFYDCEIGGKGDTLEFEEPKDDGYATILGLLRQRNALLLKLHELDPYQCVPSPQKANDSEFSRDGEVKSSECSTAMPKRDAEYSDTSGRATETTKNVYLEQQGYYWMTRNSPSYENEDCFVRGEDTLGQEYFGNIEDLIATLSQSNQELLNEVSYLQEEEQNSGVHNNFLEGDEGLSTKIGELIVKNKTLEKQLRTRDPLQESLQRQLQTFMERNLSATEISEIENIASMENISTGHRDKKEIKKDSETQTELNLLGNDIKISERFKDGEVGQLQERKTEHDLVNGQQGDEMVPKRDYDALEKELEDIKLQLSKANEEKAKMRENLDYLTDHYSKQDNMQRMHIEKIEQENKQYYNMLIEFQSGEQGRNRDIDSVLMQAERERTEKIASIAEQKVLRQQIENLSKTMKSMQLKNEELVRMQCSQEDRADDLKRVKQLFQESGLPTIEQIIALQRQNEAFREDILNERKEKERLLSIKDKLRRDLDSMQSRISSLQEQVYKYREHIFFLQQRTGKDGPTSPAPPSPLLETAPPPLNSSPSSTFHNPSRLYGSNAPQYINEGLLQGNVPPRFPLYAVSEAAKKGPPGKHGGIDGQPQGQGGGKQWQYQQQNNFPGKLGRHLSLDGDWKRSPQSWASPTDNIFNSSPAQRHNSSSSYSSVRSGSSDEDIDGLEKSNQFGRRHGARNGDDFKHLQNFGPTPSQFEAGWPRQNSAGRGIRMSQNPQRNPRRYSSPVGNGVRAPSDYWPQPMSASKQWQTSLEPSQFTDSAPPGFRQCSDPWQQSLSTTLPNSSQAPSVAVTSSHGDSGTYSGFGNR</sequence>
<evidence type="ECO:0000256" key="1">
    <source>
        <dbReference type="SAM" id="Coils"/>
    </source>
</evidence>
<feature type="compositionally biased region" description="Polar residues" evidence="2">
    <location>
        <begin position="765"/>
        <end position="782"/>
    </location>
</feature>
<dbReference type="OrthoDB" id="6022176at2759"/>
<feature type="compositionally biased region" description="Gly residues" evidence="2">
    <location>
        <begin position="604"/>
        <end position="620"/>
    </location>
</feature>